<dbReference type="CDD" id="cd03789">
    <property type="entry name" value="GT9_LPS_heptosyltransferase"/>
    <property type="match status" value="1"/>
</dbReference>
<keyword evidence="4" id="KW-1185">Reference proteome</keyword>
<dbReference type="InterPro" id="IPR002201">
    <property type="entry name" value="Glyco_trans_9"/>
</dbReference>
<sequence>MKKILFIQTAFPGDAILTLPALEKLKESNPDSQLDVLCIPTTQEIFLAAPYVDSAIVFDKKGKQKSFLSLIRFAKELKKNNYDKIYSAHRSLRTSLLVLLSEVNESYGFSNASLKYVYKNIVQYKLSKHEVQRNLDLIGFKYDDSSWRIKPFIGFSDDVIDKVNNFIKDVDTKNLIAVAPGSIWATKRYPIEKWKKIVNHFLNNRFSVVLIGGEDDEQLCDAISESCDRKIFNSAGKFSIIESINLLTRCKLLISNDSAPTHFGMCSAIKVLTIYCSTIPGFGFYPYLNDSRFVSFDQLSCKPCGIHGYQECPLGHFNCANKLSENEVIRIAEEMLNEHPNS</sequence>
<reference evidence="3 4" key="1">
    <citation type="journal article" date="2012" name="Front. Microbiol.">
        <title>Complete genome of Ignavibacterium album, a metabolically versatile, flagellated, facultative anaerobe from the phylum Chlorobi.</title>
        <authorList>
            <person name="Liu Z."/>
            <person name="Frigaard N.-U."/>
            <person name="Vogl K."/>
            <person name="Iino T."/>
            <person name="Ohkuma M."/>
            <person name="Overmann J."/>
            <person name="Bryant D.A."/>
        </authorList>
    </citation>
    <scope>NUCLEOTIDE SEQUENCE [LARGE SCALE GENOMIC DNA]</scope>
    <source>
        <strain evidence="4">DSM 19864 / JCM 16511 / NBRC 101810 / Mat9-16</strain>
    </source>
</reference>
<dbReference type="GO" id="GO:0009244">
    <property type="term" value="P:lipopolysaccharide core region biosynthetic process"/>
    <property type="evidence" value="ECO:0007669"/>
    <property type="project" value="TreeGrafter"/>
</dbReference>
<dbReference type="SUPFAM" id="SSF53756">
    <property type="entry name" value="UDP-Glycosyltransferase/glycogen phosphorylase"/>
    <property type="match status" value="1"/>
</dbReference>
<evidence type="ECO:0000256" key="2">
    <source>
        <dbReference type="ARBA" id="ARBA00022679"/>
    </source>
</evidence>
<dbReference type="PATRIC" id="fig|945713.3.peg.764"/>
<dbReference type="Gene3D" id="3.40.50.2000">
    <property type="entry name" value="Glycogen Phosphorylase B"/>
    <property type="match status" value="2"/>
</dbReference>
<evidence type="ECO:0000313" key="3">
    <source>
        <dbReference type="EMBL" id="AFH48474.1"/>
    </source>
</evidence>
<dbReference type="OrthoDB" id="9768048at2"/>
<dbReference type="STRING" id="945713.IALB_0762"/>
<accession>I0AHL7</accession>
<dbReference type="EMBL" id="CP003418">
    <property type="protein sequence ID" value="AFH48474.1"/>
    <property type="molecule type" value="Genomic_DNA"/>
</dbReference>
<name>I0AHL7_IGNAJ</name>
<dbReference type="GO" id="GO:0005829">
    <property type="term" value="C:cytosol"/>
    <property type="evidence" value="ECO:0007669"/>
    <property type="project" value="TreeGrafter"/>
</dbReference>
<dbReference type="InterPro" id="IPR051199">
    <property type="entry name" value="LPS_LOS_Heptosyltrfase"/>
</dbReference>
<dbReference type="eggNOG" id="COG0859">
    <property type="taxonomic scope" value="Bacteria"/>
</dbReference>
<keyword evidence="1" id="KW-0328">Glycosyltransferase</keyword>
<evidence type="ECO:0000256" key="1">
    <source>
        <dbReference type="ARBA" id="ARBA00022676"/>
    </source>
</evidence>
<dbReference type="PANTHER" id="PTHR30160:SF1">
    <property type="entry name" value="LIPOPOLYSACCHARIDE 1,2-N-ACETYLGLUCOSAMINETRANSFERASE-RELATED"/>
    <property type="match status" value="1"/>
</dbReference>
<dbReference type="KEGG" id="ial:IALB_0762"/>
<evidence type="ECO:0000313" key="4">
    <source>
        <dbReference type="Proteomes" id="UP000007394"/>
    </source>
</evidence>
<dbReference type="Pfam" id="PF01075">
    <property type="entry name" value="Glyco_transf_9"/>
    <property type="match status" value="1"/>
</dbReference>
<dbReference type="GO" id="GO:0008713">
    <property type="term" value="F:ADP-heptose-lipopolysaccharide heptosyltransferase activity"/>
    <property type="evidence" value="ECO:0007669"/>
    <property type="project" value="TreeGrafter"/>
</dbReference>
<protein>
    <submittedName>
        <fullName evidence="3">Heptosyltransferase II</fullName>
    </submittedName>
</protein>
<dbReference type="AlphaFoldDB" id="I0AHL7"/>
<dbReference type="RefSeq" id="WP_014559630.1">
    <property type="nucleotide sequence ID" value="NC_017464.1"/>
</dbReference>
<proteinExistence type="predicted"/>
<dbReference type="HOGENOM" id="CLU_038371_3_0_10"/>
<gene>
    <name evidence="3" type="ordered locus">IALB_0762</name>
</gene>
<organism evidence="3 4">
    <name type="scientific">Ignavibacterium album (strain DSM 19864 / JCM 16511 / NBRC 101810 / Mat9-16)</name>
    <dbReference type="NCBI Taxonomy" id="945713"/>
    <lineage>
        <taxon>Bacteria</taxon>
        <taxon>Pseudomonadati</taxon>
        <taxon>Ignavibacteriota</taxon>
        <taxon>Ignavibacteria</taxon>
        <taxon>Ignavibacteriales</taxon>
        <taxon>Ignavibacteriaceae</taxon>
        <taxon>Ignavibacterium</taxon>
    </lineage>
</organism>
<keyword evidence="2 3" id="KW-0808">Transferase</keyword>
<dbReference type="PANTHER" id="PTHR30160">
    <property type="entry name" value="TETRAACYLDISACCHARIDE 4'-KINASE-RELATED"/>
    <property type="match status" value="1"/>
</dbReference>
<dbReference type="Proteomes" id="UP000007394">
    <property type="component" value="Chromosome"/>
</dbReference>